<dbReference type="AlphaFoldDB" id="A0A100IES2"/>
<feature type="domain" description="GST N-terminal" evidence="1">
    <location>
        <begin position="4"/>
        <end position="83"/>
    </location>
</feature>
<dbReference type="OMA" id="HRCPWAH"/>
<dbReference type="VEuPathDB" id="FungiDB:M747DRAFT_373349"/>
<dbReference type="SFLD" id="SFLDG00358">
    <property type="entry name" value="Main_(cytGST)"/>
    <property type="match status" value="1"/>
</dbReference>
<dbReference type="PROSITE" id="PS50405">
    <property type="entry name" value="GST_CTER"/>
    <property type="match status" value="1"/>
</dbReference>
<dbReference type="OrthoDB" id="202840at2759"/>
<dbReference type="InterPro" id="IPR040079">
    <property type="entry name" value="Glutathione_S-Trfase"/>
</dbReference>
<dbReference type="SFLD" id="SFLDS00019">
    <property type="entry name" value="Glutathione_Transferase_(cytos"/>
    <property type="match status" value="1"/>
</dbReference>
<dbReference type="InterPro" id="IPR010987">
    <property type="entry name" value="Glutathione-S-Trfase_C-like"/>
</dbReference>
<proteinExistence type="predicted"/>
<evidence type="ECO:0000259" key="1">
    <source>
        <dbReference type="PROSITE" id="PS50404"/>
    </source>
</evidence>
<dbReference type="Pfam" id="PF13409">
    <property type="entry name" value="GST_N_2"/>
    <property type="match status" value="1"/>
</dbReference>
<dbReference type="PaxDb" id="5061-CADANGAP00005278"/>
<dbReference type="PROSITE" id="PS50404">
    <property type="entry name" value="GST_NTER"/>
    <property type="match status" value="1"/>
</dbReference>
<keyword evidence="3" id="KW-0808">Transferase</keyword>
<reference evidence="4" key="1">
    <citation type="journal article" date="2016" name="Genome Announc.">
        <title>Draft genome sequence of Aspergillus niger strain An76.</title>
        <authorList>
            <person name="Gong W."/>
            <person name="Cheng Z."/>
            <person name="Zhang H."/>
            <person name="Liu L."/>
            <person name="Gao P."/>
            <person name="Wang L."/>
        </authorList>
    </citation>
    <scope>NUCLEOTIDE SEQUENCE [LARGE SCALE GENOMIC DNA]</scope>
    <source>
        <strain evidence="4">An76</strain>
    </source>
</reference>
<dbReference type="GO" id="GO:0016740">
    <property type="term" value="F:transferase activity"/>
    <property type="evidence" value="ECO:0007669"/>
    <property type="project" value="UniProtKB-KW"/>
</dbReference>
<dbReference type="SUPFAM" id="SSF52833">
    <property type="entry name" value="Thioredoxin-like"/>
    <property type="match status" value="1"/>
</dbReference>
<dbReference type="PANTHER" id="PTHR43968:SF8">
    <property type="entry name" value="S-TRANSFERASE, PUTATIVE (AFU_ORTHOLOGUE AFUA_2G00590)-RELATED"/>
    <property type="match status" value="1"/>
</dbReference>
<dbReference type="CDD" id="cd00570">
    <property type="entry name" value="GST_N_family"/>
    <property type="match status" value="1"/>
</dbReference>
<dbReference type="VEuPathDB" id="FungiDB:ATCC64974_43900"/>
<organism evidence="3 4">
    <name type="scientific">Aspergillus niger</name>
    <dbReference type="NCBI Taxonomy" id="5061"/>
    <lineage>
        <taxon>Eukaryota</taxon>
        <taxon>Fungi</taxon>
        <taxon>Dikarya</taxon>
        <taxon>Ascomycota</taxon>
        <taxon>Pezizomycotina</taxon>
        <taxon>Eurotiomycetes</taxon>
        <taxon>Eurotiomycetidae</taxon>
        <taxon>Eurotiales</taxon>
        <taxon>Aspergillaceae</taxon>
        <taxon>Aspergillus</taxon>
        <taxon>Aspergillus subgen. Circumdati</taxon>
    </lineage>
</organism>
<dbReference type="Gene3D" id="1.20.1050.10">
    <property type="match status" value="1"/>
</dbReference>
<dbReference type="SUPFAM" id="SSF47616">
    <property type="entry name" value="GST C-terminal domain-like"/>
    <property type="match status" value="1"/>
</dbReference>
<gene>
    <name evidence="3" type="ORF">ABL_03381</name>
</gene>
<name>A0A100IES2_ASPNG</name>
<dbReference type="Proteomes" id="UP000068243">
    <property type="component" value="Unassembled WGS sequence"/>
</dbReference>
<dbReference type="VEuPathDB" id="FungiDB:An07g01100"/>
<evidence type="ECO:0000259" key="2">
    <source>
        <dbReference type="PROSITE" id="PS50405"/>
    </source>
</evidence>
<evidence type="ECO:0000313" key="4">
    <source>
        <dbReference type="Proteomes" id="UP000068243"/>
    </source>
</evidence>
<dbReference type="InterPro" id="IPR036249">
    <property type="entry name" value="Thioredoxin-like_sf"/>
</dbReference>
<sequence length="238" mass="26283">MSSPKITLYTNRTCPWAHRAHIVLQELGLPFEEVTIDLDTPREPWYLEVNPRGLVPSLSYNGEVITESGIVAQFLADAYPSHLVPPSNTPEGALQRARIAFFVDTYSSKAAPHYNAALRGATEADRKAGVEGYVAAIKKEIEPLLYQGLEGKEHGPFFGGSDKLTLVEVLLGSFLIRLHAFADKEAGLIDPAIWEGLTEAKNFNRWAQATREHPSVNGIFDAKACADRTKKKLLANRK</sequence>
<dbReference type="InterPro" id="IPR004045">
    <property type="entry name" value="Glutathione_S-Trfase_N"/>
</dbReference>
<dbReference type="VEuPathDB" id="FungiDB:ASPNIDRAFT2_1164136"/>
<protein>
    <submittedName>
        <fullName evidence="3">Glutathione S-transferase</fullName>
    </submittedName>
</protein>
<comment type="caution">
    <text evidence="3">The sequence shown here is derived from an EMBL/GenBank/DDBJ whole genome shotgun (WGS) entry which is preliminary data.</text>
</comment>
<evidence type="ECO:0000313" key="3">
    <source>
        <dbReference type="EMBL" id="GAQ39900.1"/>
    </source>
</evidence>
<dbReference type="EMBL" id="BCMY01000004">
    <property type="protein sequence ID" value="GAQ39900.1"/>
    <property type="molecule type" value="Genomic_DNA"/>
</dbReference>
<dbReference type="GO" id="GO:0005737">
    <property type="term" value="C:cytoplasm"/>
    <property type="evidence" value="ECO:0007669"/>
    <property type="project" value="TreeGrafter"/>
</dbReference>
<dbReference type="PANTHER" id="PTHR43968">
    <property type="match status" value="1"/>
</dbReference>
<accession>A0A100IES2</accession>
<dbReference type="InterPro" id="IPR050983">
    <property type="entry name" value="GST_Omega/HSP26"/>
</dbReference>
<dbReference type="PROSITE" id="PS51354">
    <property type="entry name" value="GLUTAREDOXIN_2"/>
    <property type="match status" value="1"/>
</dbReference>
<feature type="domain" description="GST C-terminal" evidence="2">
    <location>
        <begin position="92"/>
        <end position="233"/>
    </location>
</feature>
<dbReference type="Gene3D" id="3.40.30.10">
    <property type="entry name" value="Glutaredoxin"/>
    <property type="match status" value="1"/>
</dbReference>
<dbReference type="InterPro" id="IPR036282">
    <property type="entry name" value="Glutathione-S-Trfase_C_sf"/>
</dbReference>